<feature type="transmembrane region" description="Helical" evidence="6">
    <location>
        <begin position="413"/>
        <end position="432"/>
    </location>
</feature>
<sequence>MEKHQKEVSSQTLKFSIINYIGAAIGIVSTLFIYPNDKEFLGIIRYIFDGAQILMAFFVFGTSQSLVNYFPRFKESAEKRNIFFSTTLCIVLLNTLFFSIIFLIISNVVSGYAFHYIKYSIVVGFAFAIMDVCKRQASNYKKIAVPTVLERFSIKLFFPAIFLLLLAGYITMHTGIILYMICFLMIMIIALWYVKKVANIQFTFQPKKVFTTAFRKEYAKYSLFAFFSILGSLLAFKIDGIMIPNLIENEPTAMLPQFVSNSTAMTANGTYSIGVVLAATLAIPAIGLYTIYSPIITEYIAKDNITSLGKKYQEVSKLLFAIGGFLLCCIFLGVDDLFSILPTRENLIDTIPVILILSFNVVIDMSTSFNSHILLYSKYYRFNMVAIAILVVLNISLNIYFIKYLHWGIEGAAYATLISMTLYNSVKLIFIYSKYKIQPFTKKHVLLLLCFLASVSVLHNVPNTAYVILDIILKVGTFMLLNGFVIYKLRMIPALNDWISEKRRFK</sequence>
<evidence type="ECO:0000313" key="8">
    <source>
        <dbReference type="Proteomes" id="UP000002945"/>
    </source>
</evidence>
<dbReference type="GO" id="GO:0005886">
    <property type="term" value="C:plasma membrane"/>
    <property type="evidence" value="ECO:0007669"/>
    <property type="project" value="UniProtKB-SubCell"/>
</dbReference>
<dbReference type="PANTHER" id="PTHR30250:SF11">
    <property type="entry name" value="O-ANTIGEN TRANSPORTER-RELATED"/>
    <property type="match status" value="1"/>
</dbReference>
<accession>A9DMH7</accession>
<dbReference type="AlphaFoldDB" id="A9DMH7"/>
<reference evidence="7 8" key="1">
    <citation type="journal article" date="2011" name="J. Bacteriol.">
        <title>Genome sequence of the algicidal bacterium Kordia algicida OT-1.</title>
        <authorList>
            <person name="Lee H.S."/>
            <person name="Kang S.G."/>
            <person name="Kwon K.K."/>
            <person name="Lee J.H."/>
            <person name="Kim S.J."/>
        </authorList>
    </citation>
    <scope>NUCLEOTIDE SEQUENCE [LARGE SCALE GENOMIC DNA]</scope>
    <source>
        <strain evidence="7 8">OT-1</strain>
    </source>
</reference>
<comment type="caution">
    <text evidence="7">The sequence shown here is derived from an EMBL/GenBank/DDBJ whole genome shotgun (WGS) entry which is preliminary data.</text>
</comment>
<evidence type="ECO:0000256" key="3">
    <source>
        <dbReference type="ARBA" id="ARBA00022692"/>
    </source>
</evidence>
<feature type="transmembrane region" description="Helical" evidence="6">
    <location>
        <begin position="46"/>
        <end position="70"/>
    </location>
</feature>
<keyword evidence="4 6" id="KW-1133">Transmembrane helix</keyword>
<feature type="transmembrane region" description="Helical" evidence="6">
    <location>
        <begin position="318"/>
        <end position="341"/>
    </location>
</feature>
<protein>
    <submittedName>
        <fullName evidence="7">Uncharacterized protein</fullName>
    </submittedName>
</protein>
<keyword evidence="3 6" id="KW-0812">Transmembrane</keyword>
<dbReference type="InterPro" id="IPR050833">
    <property type="entry name" value="Poly_Biosynth_Transport"/>
</dbReference>
<evidence type="ECO:0000256" key="6">
    <source>
        <dbReference type="SAM" id="Phobius"/>
    </source>
</evidence>
<feature type="transmembrane region" description="Helical" evidence="6">
    <location>
        <begin position="444"/>
        <end position="461"/>
    </location>
</feature>
<feature type="transmembrane region" description="Helical" evidence="6">
    <location>
        <begin position="176"/>
        <end position="194"/>
    </location>
</feature>
<dbReference type="EMBL" id="ABIB01000002">
    <property type="protein sequence ID" value="EDP97709.1"/>
    <property type="molecule type" value="Genomic_DNA"/>
</dbReference>
<feature type="transmembrane region" description="Helical" evidence="6">
    <location>
        <begin position="82"/>
        <end position="106"/>
    </location>
</feature>
<feature type="transmembrane region" description="Helical" evidence="6">
    <location>
        <begin position="271"/>
        <end position="292"/>
    </location>
</feature>
<dbReference type="STRING" id="391587.KAOT1_21142"/>
<dbReference type="HOGENOM" id="CLU_041533_0_0_10"/>
<feature type="transmembrane region" description="Helical" evidence="6">
    <location>
        <begin position="218"/>
        <end position="236"/>
    </location>
</feature>
<organism evidence="7 8">
    <name type="scientific">Kordia algicida OT-1</name>
    <dbReference type="NCBI Taxonomy" id="391587"/>
    <lineage>
        <taxon>Bacteria</taxon>
        <taxon>Pseudomonadati</taxon>
        <taxon>Bacteroidota</taxon>
        <taxon>Flavobacteriia</taxon>
        <taxon>Flavobacteriales</taxon>
        <taxon>Flavobacteriaceae</taxon>
        <taxon>Kordia</taxon>
    </lineage>
</organism>
<keyword evidence="5 6" id="KW-0472">Membrane</keyword>
<evidence type="ECO:0000256" key="1">
    <source>
        <dbReference type="ARBA" id="ARBA00004651"/>
    </source>
</evidence>
<comment type="subcellular location">
    <subcellularLocation>
        <location evidence="1">Cell membrane</location>
        <topology evidence="1">Multi-pass membrane protein</topology>
    </subcellularLocation>
</comment>
<feature type="transmembrane region" description="Helical" evidence="6">
    <location>
        <begin position="112"/>
        <end position="132"/>
    </location>
</feature>
<feature type="transmembrane region" description="Helical" evidence="6">
    <location>
        <begin position="379"/>
        <end position="401"/>
    </location>
</feature>
<keyword evidence="8" id="KW-1185">Reference proteome</keyword>
<proteinExistence type="predicted"/>
<dbReference type="OrthoDB" id="88014at2"/>
<feature type="transmembrane region" description="Helical" evidence="6">
    <location>
        <begin position="152"/>
        <end position="170"/>
    </location>
</feature>
<evidence type="ECO:0000256" key="4">
    <source>
        <dbReference type="ARBA" id="ARBA00022989"/>
    </source>
</evidence>
<name>A9DMH7_9FLAO</name>
<feature type="transmembrane region" description="Helical" evidence="6">
    <location>
        <begin position="347"/>
        <end position="367"/>
    </location>
</feature>
<dbReference type="eggNOG" id="COG2244">
    <property type="taxonomic scope" value="Bacteria"/>
</dbReference>
<feature type="transmembrane region" description="Helical" evidence="6">
    <location>
        <begin position="467"/>
        <end position="487"/>
    </location>
</feature>
<feature type="transmembrane region" description="Helical" evidence="6">
    <location>
        <begin position="12"/>
        <end position="34"/>
    </location>
</feature>
<evidence type="ECO:0000256" key="2">
    <source>
        <dbReference type="ARBA" id="ARBA00022475"/>
    </source>
</evidence>
<gene>
    <name evidence="7" type="ORF">KAOT1_21142</name>
</gene>
<dbReference type="PANTHER" id="PTHR30250">
    <property type="entry name" value="PST FAMILY PREDICTED COLANIC ACID TRANSPORTER"/>
    <property type="match status" value="1"/>
</dbReference>
<evidence type="ECO:0000256" key="5">
    <source>
        <dbReference type="ARBA" id="ARBA00023136"/>
    </source>
</evidence>
<dbReference type="Proteomes" id="UP000002945">
    <property type="component" value="Unassembled WGS sequence"/>
</dbReference>
<evidence type="ECO:0000313" key="7">
    <source>
        <dbReference type="EMBL" id="EDP97709.1"/>
    </source>
</evidence>
<dbReference type="RefSeq" id="WP_007096757.1">
    <property type="nucleotide sequence ID" value="NZ_CP142125.1"/>
</dbReference>
<keyword evidence="2" id="KW-1003">Cell membrane</keyword>